<keyword evidence="8" id="KW-0378">Hydrolase</keyword>
<comment type="catalytic activity">
    <reaction evidence="12">
        <text>Preferential cleavage: (Ac)2-L-Lys-D-Ala-|-D-Ala. Also transpeptidation of peptidyl-alanyl moieties that are N-acyl substituents of D-alanine.</text>
        <dbReference type="EC" id="3.4.16.4"/>
    </reaction>
</comment>
<dbReference type="PRINTS" id="PR00725">
    <property type="entry name" value="DADACBPTASE1"/>
</dbReference>
<feature type="binding site" evidence="14">
    <location>
        <position position="264"/>
    </location>
    <ligand>
        <name>substrate</name>
    </ligand>
</feature>
<reference evidence="18 19" key="1">
    <citation type="submission" date="2016-10" db="EMBL/GenBank/DDBJ databases">
        <authorList>
            <person name="de Groot N.N."/>
        </authorList>
    </citation>
    <scope>NUCLEOTIDE SEQUENCE [LARGE SCALE GENOMIC DNA]</scope>
    <source>
        <strain evidence="18 19">DSM 27630</strain>
    </source>
</reference>
<dbReference type="InterPro" id="IPR018044">
    <property type="entry name" value="Peptidase_S11"/>
</dbReference>
<feature type="active site" description="Proton acceptor" evidence="13">
    <location>
        <position position="78"/>
    </location>
</feature>
<evidence type="ECO:0000256" key="14">
    <source>
        <dbReference type="PIRSR" id="PIRSR618044-2"/>
    </source>
</evidence>
<dbReference type="SUPFAM" id="SSF56601">
    <property type="entry name" value="beta-lactamase/transpeptidase-like"/>
    <property type="match status" value="1"/>
</dbReference>
<sequence>MNKLKKFGIALVATVTLGTAAPSISFGPFTVQTATEVSAATAAPKIEAKAAFAIEPTTGKVLLNQNGDEQLGIASMTKMIVEYILFDAIEKGDISWDQQVPVSEYAHEISHNTSLSNVMLRQDETYSVKELYQALAIYSANGATIALAEAMAGSEPEFVDRMKAQLDEWDIKDYALYNATGLNNSDLKGNIYPGSADKDENSMTARGVAEVAQHLINDYPEALKTTSVPKMTFRKGTSDAIDMSNWNWMLEGLLFERDNVDGLKTGTTNFAGACIAGTAEENGMRIVTVVMNAKDGQKDKGSRFKETDKLMDWTFANWEKVDLYEKGDTLKDVDALSVTKGKQRSVELAAGTETAVVLPDGTDKKDISVSFEPNNKIINNDGELTAPAKKGTEVGKAQINIKGDDLGYLEKTTGEELPAVTKTAVEKANVFVLAGRSVGDFFSDLYHKVVK</sequence>
<evidence type="ECO:0000256" key="6">
    <source>
        <dbReference type="ARBA" id="ARBA00022670"/>
    </source>
</evidence>
<dbReference type="InterPro" id="IPR015956">
    <property type="entry name" value="Peniciliin-bd_prot_C_sf"/>
</dbReference>
<comment type="function">
    <text evidence="1">Removes C-terminal D-alanyl residues from sugar-peptide cell wall precursors.</text>
</comment>
<evidence type="ECO:0000256" key="15">
    <source>
        <dbReference type="RuleBase" id="RU004016"/>
    </source>
</evidence>
<evidence type="ECO:0000313" key="19">
    <source>
        <dbReference type="Proteomes" id="UP000198668"/>
    </source>
</evidence>
<dbReference type="OrthoDB" id="9791132at2"/>
<evidence type="ECO:0000256" key="3">
    <source>
        <dbReference type="ARBA" id="ARBA00007164"/>
    </source>
</evidence>
<feature type="chain" id="PRO_5039705984" description="serine-type D-Ala-D-Ala carboxypeptidase" evidence="16">
    <location>
        <begin position="21"/>
        <end position="451"/>
    </location>
</feature>
<dbReference type="Gene3D" id="3.40.710.10">
    <property type="entry name" value="DD-peptidase/beta-lactamase superfamily"/>
    <property type="match status" value="1"/>
</dbReference>
<keyword evidence="7 16" id="KW-0732">Signal</keyword>
<dbReference type="SMART" id="SM00936">
    <property type="entry name" value="PBP5_C"/>
    <property type="match status" value="1"/>
</dbReference>
<dbReference type="GO" id="GO:0008360">
    <property type="term" value="P:regulation of cell shape"/>
    <property type="evidence" value="ECO:0007669"/>
    <property type="project" value="UniProtKB-KW"/>
</dbReference>
<evidence type="ECO:0000256" key="8">
    <source>
        <dbReference type="ARBA" id="ARBA00022801"/>
    </source>
</evidence>
<dbReference type="GO" id="GO:0071555">
    <property type="term" value="P:cell wall organization"/>
    <property type="evidence" value="ECO:0007669"/>
    <property type="project" value="UniProtKB-KW"/>
</dbReference>
<dbReference type="EMBL" id="FOQE01000036">
    <property type="protein sequence ID" value="SFH85464.1"/>
    <property type="molecule type" value="Genomic_DNA"/>
</dbReference>
<comment type="pathway">
    <text evidence="2">Cell wall biogenesis; peptidoglycan biosynthesis.</text>
</comment>
<evidence type="ECO:0000313" key="18">
    <source>
        <dbReference type="EMBL" id="SFH85464.1"/>
    </source>
</evidence>
<dbReference type="InterPro" id="IPR037167">
    <property type="entry name" value="Peptidase_S11_C_sf"/>
</dbReference>
<accession>A0A1I3DFE9</accession>
<evidence type="ECO:0000256" key="4">
    <source>
        <dbReference type="ARBA" id="ARBA00012448"/>
    </source>
</evidence>
<organism evidence="18 19">
    <name type="scientific">Pisciglobus halotolerans</name>
    <dbReference type="NCBI Taxonomy" id="745365"/>
    <lineage>
        <taxon>Bacteria</taxon>
        <taxon>Bacillati</taxon>
        <taxon>Bacillota</taxon>
        <taxon>Bacilli</taxon>
        <taxon>Lactobacillales</taxon>
        <taxon>Carnobacteriaceae</taxon>
    </lineage>
</organism>
<name>A0A1I3DFE9_9LACT</name>
<keyword evidence="10" id="KW-0573">Peptidoglycan synthesis</keyword>
<evidence type="ECO:0000259" key="17">
    <source>
        <dbReference type="SMART" id="SM00936"/>
    </source>
</evidence>
<feature type="active site" evidence="13">
    <location>
        <position position="139"/>
    </location>
</feature>
<dbReference type="PANTHER" id="PTHR21581">
    <property type="entry name" value="D-ALANYL-D-ALANINE CARBOXYPEPTIDASE"/>
    <property type="match status" value="1"/>
</dbReference>
<keyword evidence="6" id="KW-0645">Protease</keyword>
<dbReference type="AlphaFoldDB" id="A0A1I3DFE9"/>
<evidence type="ECO:0000256" key="12">
    <source>
        <dbReference type="ARBA" id="ARBA00034000"/>
    </source>
</evidence>
<gene>
    <name evidence="18" type="ORF">SAMN04489868_13613</name>
</gene>
<evidence type="ECO:0000256" key="5">
    <source>
        <dbReference type="ARBA" id="ARBA00022645"/>
    </source>
</evidence>
<dbReference type="GO" id="GO:0009002">
    <property type="term" value="F:serine-type D-Ala-D-Ala carboxypeptidase activity"/>
    <property type="evidence" value="ECO:0007669"/>
    <property type="project" value="UniProtKB-EC"/>
</dbReference>
<dbReference type="Pfam" id="PF07943">
    <property type="entry name" value="PBP5_C"/>
    <property type="match status" value="1"/>
</dbReference>
<dbReference type="SUPFAM" id="SSF69189">
    <property type="entry name" value="Penicillin-binding protein associated domain"/>
    <property type="match status" value="1"/>
</dbReference>
<evidence type="ECO:0000256" key="10">
    <source>
        <dbReference type="ARBA" id="ARBA00022984"/>
    </source>
</evidence>
<dbReference type="UniPathway" id="UPA00219"/>
<keyword evidence="9" id="KW-0133">Cell shape</keyword>
<evidence type="ECO:0000256" key="16">
    <source>
        <dbReference type="SAM" id="SignalP"/>
    </source>
</evidence>
<dbReference type="InterPro" id="IPR001967">
    <property type="entry name" value="Peptidase_S11_N"/>
</dbReference>
<dbReference type="PANTHER" id="PTHR21581:SF11">
    <property type="entry name" value="D-ALANYL-D-ALANINE CARBOXYPEPTIDASE DACA"/>
    <property type="match status" value="1"/>
</dbReference>
<dbReference type="RefSeq" id="WP_092093321.1">
    <property type="nucleotide sequence ID" value="NZ_FOQE01000036.1"/>
</dbReference>
<feature type="domain" description="Peptidase S11 D-Ala-D-Ala carboxypeptidase A C-terminal" evidence="17">
    <location>
        <begin position="318"/>
        <end position="427"/>
    </location>
</feature>
<dbReference type="Proteomes" id="UP000198668">
    <property type="component" value="Unassembled WGS sequence"/>
</dbReference>
<evidence type="ECO:0000256" key="7">
    <source>
        <dbReference type="ARBA" id="ARBA00022729"/>
    </source>
</evidence>
<evidence type="ECO:0000256" key="9">
    <source>
        <dbReference type="ARBA" id="ARBA00022960"/>
    </source>
</evidence>
<dbReference type="EC" id="3.4.16.4" evidence="4"/>
<keyword evidence="11" id="KW-0961">Cell wall biogenesis/degradation</keyword>
<dbReference type="Pfam" id="PF00768">
    <property type="entry name" value="Peptidase_S11"/>
    <property type="match status" value="1"/>
</dbReference>
<evidence type="ECO:0000256" key="2">
    <source>
        <dbReference type="ARBA" id="ARBA00004752"/>
    </source>
</evidence>
<dbReference type="GO" id="GO:0006508">
    <property type="term" value="P:proteolysis"/>
    <property type="evidence" value="ECO:0007669"/>
    <property type="project" value="UniProtKB-KW"/>
</dbReference>
<dbReference type="Gene3D" id="2.60.410.10">
    <property type="entry name" value="D-Ala-D-Ala carboxypeptidase, C-terminal domain"/>
    <property type="match status" value="1"/>
</dbReference>
<keyword evidence="5 18" id="KW-0121">Carboxypeptidase</keyword>
<feature type="active site" description="Acyl-ester intermediate" evidence="13">
    <location>
        <position position="75"/>
    </location>
</feature>
<evidence type="ECO:0000256" key="13">
    <source>
        <dbReference type="PIRSR" id="PIRSR618044-1"/>
    </source>
</evidence>
<keyword evidence="19" id="KW-1185">Reference proteome</keyword>
<evidence type="ECO:0000256" key="11">
    <source>
        <dbReference type="ARBA" id="ARBA00023316"/>
    </source>
</evidence>
<protein>
    <recommendedName>
        <fullName evidence="4">serine-type D-Ala-D-Ala carboxypeptidase</fullName>
        <ecNumber evidence="4">3.4.16.4</ecNumber>
    </recommendedName>
</protein>
<dbReference type="InterPro" id="IPR012907">
    <property type="entry name" value="Peptidase_S11_C"/>
</dbReference>
<evidence type="ECO:0000256" key="1">
    <source>
        <dbReference type="ARBA" id="ARBA00003217"/>
    </source>
</evidence>
<dbReference type="GO" id="GO:0009252">
    <property type="term" value="P:peptidoglycan biosynthetic process"/>
    <property type="evidence" value="ECO:0007669"/>
    <property type="project" value="UniProtKB-UniPathway"/>
</dbReference>
<proteinExistence type="inferred from homology"/>
<dbReference type="InterPro" id="IPR012338">
    <property type="entry name" value="Beta-lactam/transpept-like"/>
</dbReference>
<feature type="signal peptide" evidence="16">
    <location>
        <begin position="1"/>
        <end position="20"/>
    </location>
</feature>
<comment type="similarity">
    <text evidence="3 15">Belongs to the peptidase S11 family.</text>
</comment>